<name>A0A8A7QX17_9GAMM</name>
<sequence length="78" mass="8813">MRMRRSVNPQLISSLQNLSFSDVVSALERANDVDMVVELNRQQRCISVIDSRVSLTPKEFAFYEWILGLAAEGHCSAI</sequence>
<evidence type="ECO:0000313" key="2">
    <source>
        <dbReference type="Proteomes" id="UP000321124"/>
    </source>
</evidence>
<dbReference type="Proteomes" id="UP000321124">
    <property type="component" value="Chromosome"/>
</dbReference>
<dbReference type="AlphaFoldDB" id="A0A8A7QX17"/>
<proteinExistence type="predicted"/>
<gene>
    <name evidence="1" type="ORF">D0436_23785</name>
</gene>
<organism evidence="1 2">
    <name type="scientific">Shewanella decolorationis</name>
    <dbReference type="NCBI Taxonomy" id="256839"/>
    <lineage>
        <taxon>Bacteria</taxon>
        <taxon>Pseudomonadati</taxon>
        <taxon>Pseudomonadota</taxon>
        <taxon>Gammaproteobacteria</taxon>
        <taxon>Alteromonadales</taxon>
        <taxon>Shewanellaceae</taxon>
        <taxon>Shewanella</taxon>
    </lineage>
</organism>
<evidence type="ECO:0000313" key="1">
    <source>
        <dbReference type="EMBL" id="QTM65167.2"/>
    </source>
</evidence>
<dbReference type="EMBL" id="CP031775">
    <property type="protein sequence ID" value="QTM65167.2"/>
    <property type="molecule type" value="Genomic_DNA"/>
</dbReference>
<reference evidence="1 2" key="1">
    <citation type="journal article" date="2019" name="Ecotoxicol. Environ. Saf.">
        <title>Microbial characterization of heavy metal resistant bacterial strains isolated from an electroplating wastewater treatment plant.</title>
        <authorList>
            <person name="Cai X."/>
            <person name="Zheng X."/>
            <person name="Zhang D."/>
            <person name="Iqbal W."/>
            <person name="Liu C."/>
            <person name="Yang B."/>
            <person name="Zhao X."/>
            <person name="Lu X."/>
            <person name="Mao Y."/>
        </authorList>
    </citation>
    <scope>NUCLEOTIDE SEQUENCE [LARGE SCALE GENOMIC DNA]</scope>
    <source>
        <strain evidence="1 2">Ni1-3</strain>
    </source>
</reference>
<protein>
    <submittedName>
        <fullName evidence="1">Uncharacterized protein</fullName>
    </submittedName>
</protein>
<accession>A0A8A7QX17</accession>